<keyword evidence="3" id="KW-1185">Reference proteome</keyword>
<comment type="caution">
    <text evidence="2">The sequence shown here is derived from an EMBL/GenBank/DDBJ whole genome shotgun (WGS) entry which is preliminary data.</text>
</comment>
<name>A0A7K1FQV3_9ACTN</name>
<reference evidence="2 3" key="1">
    <citation type="submission" date="2019-11" db="EMBL/GenBank/DDBJ databases">
        <authorList>
            <person name="Jiang L.-Q."/>
        </authorList>
    </citation>
    <scope>NUCLEOTIDE SEQUENCE [LARGE SCALE GENOMIC DNA]</scope>
    <source>
        <strain evidence="2 3">YIM 132087</strain>
    </source>
</reference>
<evidence type="ECO:0000313" key="3">
    <source>
        <dbReference type="Proteomes" id="UP000460221"/>
    </source>
</evidence>
<dbReference type="Proteomes" id="UP000460221">
    <property type="component" value="Unassembled WGS sequence"/>
</dbReference>
<dbReference type="EMBL" id="WLYK01000009">
    <property type="protein sequence ID" value="MTD16527.1"/>
    <property type="molecule type" value="Genomic_DNA"/>
</dbReference>
<protein>
    <recommendedName>
        <fullName evidence="1">SAV-6107-like HEPN domain-containing protein</fullName>
    </recommendedName>
</protein>
<organism evidence="2 3">
    <name type="scientific">Nakamurella alba</name>
    <dbReference type="NCBI Taxonomy" id="2665158"/>
    <lineage>
        <taxon>Bacteria</taxon>
        <taxon>Bacillati</taxon>
        <taxon>Actinomycetota</taxon>
        <taxon>Actinomycetes</taxon>
        <taxon>Nakamurellales</taxon>
        <taxon>Nakamurellaceae</taxon>
        <taxon>Nakamurella</taxon>
    </lineage>
</organism>
<dbReference type="Pfam" id="PF18726">
    <property type="entry name" value="HEPN_SAV_6107"/>
    <property type="match status" value="1"/>
</dbReference>
<dbReference type="AlphaFoldDB" id="A0A7K1FQV3"/>
<evidence type="ECO:0000259" key="1">
    <source>
        <dbReference type="Pfam" id="PF18726"/>
    </source>
</evidence>
<evidence type="ECO:0000313" key="2">
    <source>
        <dbReference type="EMBL" id="MTD16527.1"/>
    </source>
</evidence>
<accession>A0A7K1FQV3</accession>
<feature type="domain" description="SAV-6107-like HEPN" evidence="1">
    <location>
        <begin position="23"/>
        <end position="118"/>
    </location>
</feature>
<dbReference type="InterPro" id="IPR040891">
    <property type="entry name" value="HEPN_SAV_6107"/>
</dbReference>
<sequence length="129" mass="13464">MSGPVPQATRDLLADAGRGLGRAVAAQDVAERYAAAHLAALRAAAAVLSTRAQPGRGRRASAWDLLARLAPELGEWAAFFAAGSAKRQAAEAGISRLISAREADDMLRQAAEFVELIEQKVGRAASRSA</sequence>
<proteinExistence type="predicted"/>
<gene>
    <name evidence="2" type="ORF">GIS00_21555</name>
</gene>